<comment type="caution">
    <text evidence="1">The sequence shown here is derived from an EMBL/GenBank/DDBJ whole genome shotgun (WGS) entry which is preliminary data.</text>
</comment>
<proteinExistence type="predicted"/>
<gene>
    <name evidence="1" type="ORF">DV515_00014733</name>
</gene>
<accession>A0A3L8RXP7</accession>
<reference evidence="1 2" key="1">
    <citation type="journal article" date="2018" name="Proc. R. Soc. B">
        <title>A non-coding region near Follistatin controls head colour polymorphism in the Gouldian finch.</title>
        <authorList>
            <person name="Toomey M.B."/>
            <person name="Marques C.I."/>
            <person name="Andrade P."/>
            <person name="Araujo P.M."/>
            <person name="Sabatino S."/>
            <person name="Gazda M.A."/>
            <person name="Afonso S."/>
            <person name="Lopes R.J."/>
            <person name="Corbo J.C."/>
            <person name="Carneiro M."/>
        </authorList>
    </citation>
    <scope>NUCLEOTIDE SEQUENCE [LARGE SCALE GENOMIC DNA]</scope>
    <source>
        <strain evidence="1">Red01</strain>
        <tissue evidence="1">Muscle</tissue>
    </source>
</reference>
<dbReference type="EMBL" id="QUSF01000139">
    <property type="protein sequence ID" value="RLV89724.1"/>
    <property type="molecule type" value="Genomic_DNA"/>
</dbReference>
<evidence type="ECO:0000313" key="1">
    <source>
        <dbReference type="EMBL" id="RLV89724.1"/>
    </source>
</evidence>
<evidence type="ECO:0000313" key="2">
    <source>
        <dbReference type="Proteomes" id="UP000276834"/>
    </source>
</evidence>
<name>A0A3L8RXP7_CHLGU</name>
<dbReference type="Proteomes" id="UP000276834">
    <property type="component" value="Unassembled WGS sequence"/>
</dbReference>
<evidence type="ECO:0008006" key="3">
    <source>
        <dbReference type="Google" id="ProtNLM"/>
    </source>
</evidence>
<dbReference type="OrthoDB" id="3176171at2759"/>
<organism evidence="1 2">
    <name type="scientific">Chloebia gouldiae</name>
    <name type="common">Gouldian finch</name>
    <name type="synonym">Erythrura gouldiae</name>
    <dbReference type="NCBI Taxonomy" id="44316"/>
    <lineage>
        <taxon>Eukaryota</taxon>
        <taxon>Metazoa</taxon>
        <taxon>Chordata</taxon>
        <taxon>Craniata</taxon>
        <taxon>Vertebrata</taxon>
        <taxon>Euteleostomi</taxon>
        <taxon>Archelosauria</taxon>
        <taxon>Archosauria</taxon>
        <taxon>Dinosauria</taxon>
        <taxon>Saurischia</taxon>
        <taxon>Theropoda</taxon>
        <taxon>Coelurosauria</taxon>
        <taxon>Aves</taxon>
        <taxon>Neognathae</taxon>
        <taxon>Neoaves</taxon>
        <taxon>Telluraves</taxon>
        <taxon>Australaves</taxon>
        <taxon>Passeriformes</taxon>
        <taxon>Passeroidea</taxon>
        <taxon>Passeridae</taxon>
        <taxon>Chloebia</taxon>
    </lineage>
</organism>
<dbReference type="AlphaFoldDB" id="A0A3L8RXP7"/>
<sequence>MAAEAVKVAVRCRPLSGREAALGRRAMVGVGSARGRCLVRNPAEPPAVLLGRGVRRGAQHRAHLQPDGPAAGGANQNRKQLRVSWKATIAHLCLWPGWQWEVLHHAGSFLTERDHSRAFEHIFESVQVGEEEILLCTENTKFLLRASYLEIYNEDI</sequence>
<keyword evidence="2" id="KW-1185">Reference proteome</keyword>
<protein>
    <recommendedName>
        <fullName evidence="3">Kinesin motor domain-containing protein</fullName>
    </recommendedName>
</protein>